<dbReference type="AlphaFoldDB" id="A0A9X7F4Q9"/>
<dbReference type="Gene3D" id="3.40.50.300">
    <property type="entry name" value="P-loop containing nucleotide triphosphate hydrolases"/>
    <property type="match status" value="1"/>
</dbReference>
<evidence type="ECO:0000313" key="6">
    <source>
        <dbReference type="EMBL" id="WOS98528.1"/>
    </source>
</evidence>
<evidence type="ECO:0000256" key="4">
    <source>
        <dbReference type="ARBA" id="ARBA00023134"/>
    </source>
</evidence>
<keyword evidence="7" id="KW-1185">Reference proteome</keyword>
<dbReference type="InterPro" id="IPR027094">
    <property type="entry name" value="Mitofusin_fam"/>
</dbReference>
<dbReference type="Pfam" id="PF00350">
    <property type="entry name" value="Dynamin_N"/>
    <property type="match status" value="1"/>
</dbReference>
<keyword evidence="2" id="KW-0547">Nucleotide-binding</keyword>
<keyword evidence="3" id="KW-0378">Hydrolase</keyword>
<evidence type="ECO:0000313" key="7">
    <source>
        <dbReference type="Proteomes" id="UP000234781"/>
    </source>
</evidence>
<dbReference type="Proteomes" id="UP000234781">
    <property type="component" value="Chromosome"/>
</dbReference>
<dbReference type="GO" id="GO:0016020">
    <property type="term" value="C:membrane"/>
    <property type="evidence" value="ECO:0007669"/>
    <property type="project" value="UniProtKB-SubCell"/>
</dbReference>
<proteinExistence type="predicted"/>
<evidence type="ECO:0000256" key="3">
    <source>
        <dbReference type="ARBA" id="ARBA00022801"/>
    </source>
</evidence>
<evidence type="ECO:0000256" key="2">
    <source>
        <dbReference type="ARBA" id="ARBA00022741"/>
    </source>
</evidence>
<dbReference type="PANTHER" id="PTHR10465:SF0">
    <property type="entry name" value="SARCALUMENIN"/>
    <property type="match status" value="1"/>
</dbReference>
<dbReference type="PANTHER" id="PTHR10465">
    <property type="entry name" value="TRANSMEMBRANE GTPASE FZO1"/>
    <property type="match status" value="1"/>
</dbReference>
<gene>
    <name evidence="6" type="ORF">CYJ98_002405</name>
</gene>
<name>A0A9X7F4Q9_NEIPE</name>
<comment type="subcellular location">
    <subcellularLocation>
        <location evidence="1">Membrane</location>
    </subcellularLocation>
</comment>
<dbReference type="RefSeq" id="WP_101755142.1">
    <property type="nucleotide sequence ID" value="NZ_CP136962.1"/>
</dbReference>
<organism evidence="6 7">
    <name type="scientific">Neisseria perflava</name>
    <dbReference type="NCBI Taxonomy" id="33053"/>
    <lineage>
        <taxon>Bacteria</taxon>
        <taxon>Pseudomonadati</taxon>
        <taxon>Pseudomonadota</taxon>
        <taxon>Betaproteobacteria</taxon>
        <taxon>Neisseriales</taxon>
        <taxon>Neisseriaceae</taxon>
        <taxon>Neisseria</taxon>
    </lineage>
</organism>
<keyword evidence="5" id="KW-0472">Membrane</keyword>
<sequence>MPHHSVDQLKEWISPSIPLGLMFGKKQQALEILEQIKQQLKSIDIMQEQLNQAEQELPELKKQLEQAQKKLEQLQRNLSESELRQTLIADLLSANNLNPGVREYFCLLKGDFLEFANQEDSLKDEAAAFLELQAIGDELKVIGAYPEFYKKRSIAIAGGFSAGKSEFISSLFEDPNIRLPIGIEPTTAIPTYALNGQENGVIGCSQNGGVIDLLKIDPDFQQKLSHNFIRSFGFNLKTIMPFVFMTTPMKFEHLCFIDTPGYNPSDVADGHTAEDVKTAQEFVQNSEALLWLIGLDSNGTISKSDLDFLDHAGQNSQKPLYIVLNKADLRPYDQLEEIMAEIADTLDDYDIEIAGISAYSSITKEEYSYHKQSLHAFLASLDQPSEKQTLLMQRLFAVDEKYQRAILRTIKENKQINATLSGFKLDLLENGFDDLSSDLYEKLGKMNSIFTIKQKEEHLKQLETVTMRIVAAIEQVFGQPSKVKRKNWRQDEIELDEKFVRLTQKEQMPDELMDEQPSNDQPSNEKKTYSTELSARFWGYWGNRLIGDSKIELTVGALLSENKEVFTSTKWEDVYNNLFPFVYNDYFRRAYKKYSGDDDLNALCEAGIIRCIDDGSKKNKLSFGNILLGGSNPIKRYRFVLPDKEIFNQFLQRHNNINLSDEQLEAIKALIESQHYFDFEDWTKHYKGEHAALALGRLVKAGAVRKEKNDYYSFV</sequence>
<reference evidence="7" key="1">
    <citation type="submission" date="2017-12" db="EMBL/GenBank/DDBJ databases">
        <title>Phylogenetic diversity of female urinary microbiome.</title>
        <authorList>
            <person name="Thomas-White K."/>
            <person name="Wolfe A.J."/>
        </authorList>
    </citation>
    <scope>NUCLEOTIDE SEQUENCE [LARGE SCALE GENOMIC DNA]</scope>
    <source>
        <strain evidence="7">UMB0023</strain>
    </source>
</reference>
<dbReference type="InterPro" id="IPR045063">
    <property type="entry name" value="Dynamin_N"/>
</dbReference>
<dbReference type="SUPFAM" id="SSF52540">
    <property type="entry name" value="P-loop containing nucleoside triphosphate hydrolases"/>
    <property type="match status" value="1"/>
</dbReference>
<dbReference type="InterPro" id="IPR027417">
    <property type="entry name" value="P-loop_NTPase"/>
</dbReference>
<evidence type="ECO:0000256" key="1">
    <source>
        <dbReference type="ARBA" id="ARBA00004370"/>
    </source>
</evidence>
<evidence type="ECO:0000256" key="5">
    <source>
        <dbReference type="ARBA" id="ARBA00023136"/>
    </source>
</evidence>
<dbReference type="EMBL" id="CP136962">
    <property type="protein sequence ID" value="WOS98528.1"/>
    <property type="molecule type" value="Genomic_DNA"/>
</dbReference>
<accession>A0A9X7F4Q9</accession>
<protein>
    <submittedName>
        <fullName evidence="6">Dynamin family protein</fullName>
    </submittedName>
</protein>
<keyword evidence="4" id="KW-0342">GTP-binding</keyword>
<dbReference type="GO" id="GO:0005525">
    <property type="term" value="F:GTP binding"/>
    <property type="evidence" value="ECO:0007669"/>
    <property type="project" value="UniProtKB-KW"/>
</dbReference>
<dbReference type="GO" id="GO:0003924">
    <property type="term" value="F:GTPase activity"/>
    <property type="evidence" value="ECO:0007669"/>
    <property type="project" value="InterPro"/>
</dbReference>